<comment type="caution">
    <text evidence="3">The sequence shown here is derived from an EMBL/GenBank/DDBJ whole genome shotgun (WGS) entry which is preliminary data.</text>
</comment>
<evidence type="ECO:0000313" key="3">
    <source>
        <dbReference type="EMBL" id="RUS29247.1"/>
    </source>
</evidence>
<name>A0A433QHG3_9FUNG</name>
<evidence type="ECO:0000256" key="2">
    <source>
        <dbReference type="SAM" id="SignalP"/>
    </source>
</evidence>
<feature type="signal peptide" evidence="2">
    <location>
        <begin position="1"/>
        <end position="17"/>
    </location>
</feature>
<evidence type="ECO:0000256" key="1">
    <source>
        <dbReference type="SAM" id="MobiDB-lite"/>
    </source>
</evidence>
<keyword evidence="2" id="KW-0732">Signal</keyword>
<sequence length="121" mass="12358">MLLVCTIALIGCPLTLIFSNGCHHRHHSSNNYDDDPARDGSASSPVGTVFSDGVGGDGIGGDGGIGGVRISVDNGAVGNEGEVCSVKDARTVRVVCSESDDTSDYGVSVRVAGAHRILDLE</sequence>
<evidence type="ECO:0000313" key="4">
    <source>
        <dbReference type="Proteomes" id="UP000274822"/>
    </source>
</evidence>
<reference evidence="3 4" key="1">
    <citation type="journal article" date="2018" name="New Phytol.">
        <title>Phylogenomics of Endogonaceae and evolution of mycorrhizas within Mucoromycota.</title>
        <authorList>
            <person name="Chang Y."/>
            <person name="Desiro A."/>
            <person name="Na H."/>
            <person name="Sandor L."/>
            <person name="Lipzen A."/>
            <person name="Clum A."/>
            <person name="Barry K."/>
            <person name="Grigoriev I.V."/>
            <person name="Martin F.M."/>
            <person name="Stajich J.E."/>
            <person name="Smith M.E."/>
            <person name="Bonito G."/>
            <person name="Spatafora J.W."/>
        </authorList>
    </citation>
    <scope>NUCLEOTIDE SEQUENCE [LARGE SCALE GENOMIC DNA]</scope>
    <source>
        <strain evidence="3 4">AD002</strain>
    </source>
</reference>
<organism evidence="3 4">
    <name type="scientific">Jimgerdemannia flammicorona</name>
    <dbReference type="NCBI Taxonomy" id="994334"/>
    <lineage>
        <taxon>Eukaryota</taxon>
        <taxon>Fungi</taxon>
        <taxon>Fungi incertae sedis</taxon>
        <taxon>Mucoromycota</taxon>
        <taxon>Mucoromycotina</taxon>
        <taxon>Endogonomycetes</taxon>
        <taxon>Endogonales</taxon>
        <taxon>Endogonaceae</taxon>
        <taxon>Jimgerdemannia</taxon>
    </lineage>
</organism>
<dbReference type="EMBL" id="RBNJ01005395">
    <property type="protein sequence ID" value="RUS29247.1"/>
    <property type="molecule type" value="Genomic_DNA"/>
</dbReference>
<accession>A0A433QHG3</accession>
<keyword evidence="4" id="KW-1185">Reference proteome</keyword>
<dbReference type="Proteomes" id="UP000274822">
    <property type="component" value="Unassembled WGS sequence"/>
</dbReference>
<dbReference type="AlphaFoldDB" id="A0A433QHG3"/>
<proteinExistence type="predicted"/>
<feature type="chain" id="PRO_5019499318" evidence="2">
    <location>
        <begin position="18"/>
        <end position="121"/>
    </location>
</feature>
<gene>
    <name evidence="3" type="ORF">BC938DRAFT_480880</name>
</gene>
<feature type="region of interest" description="Disordered" evidence="1">
    <location>
        <begin position="31"/>
        <end position="55"/>
    </location>
</feature>
<protein>
    <submittedName>
        <fullName evidence="3">Uncharacterized protein</fullName>
    </submittedName>
</protein>